<evidence type="ECO:0000313" key="4">
    <source>
        <dbReference type="Proteomes" id="UP000325957"/>
    </source>
</evidence>
<proteinExistence type="predicted"/>
<name>A0A5J5KWU7_9MICC</name>
<sequence length="99" mass="10919">MATDEQGRKIRRYSGEGDLIPSFILWVLPVAAILVSFWLFTLPDTWWFGVGILVYGAALLIPTLIFTRKTASHSTGGRELTLDVPASIESAPNQEEARA</sequence>
<reference evidence="3 4" key="1">
    <citation type="submission" date="2019-05" db="EMBL/GenBank/DDBJ databases">
        <title>Kocuria coralli sp. nov., a novel actinobacterium isolated from coral reef seawater.</title>
        <authorList>
            <person name="Li J."/>
        </authorList>
    </citation>
    <scope>NUCLEOTIDE SEQUENCE [LARGE SCALE GENOMIC DNA]</scope>
    <source>
        <strain evidence="3 4">SCSIO 13007</strain>
    </source>
</reference>
<dbReference type="Proteomes" id="UP000325957">
    <property type="component" value="Unassembled WGS sequence"/>
</dbReference>
<protein>
    <submittedName>
        <fullName evidence="3">Uncharacterized protein</fullName>
    </submittedName>
</protein>
<feature type="transmembrane region" description="Helical" evidence="2">
    <location>
        <begin position="20"/>
        <end position="40"/>
    </location>
</feature>
<dbReference type="RefSeq" id="WP_158034170.1">
    <property type="nucleotide sequence ID" value="NZ_ML708620.1"/>
</dbReference>
<keyword evidence="4" id="KW-1185">Reference proteome</keyword>
<feature type="region of interest" description="Disordered" evidence="1">
    <location>
        <begin position="71"/>
        <end position="99"/>
    </location>
</feature>
<dbReference type="OrthoDB" id="4879572at2"/>
<comment type="caution">
    <text evidence="3">The sequence shown here is derived from an EMBL/GenBank/DDBJ whole genome shotgun (WGS) entry which is preliminary data.</text>
</comment>
<organism evidence="3 4">
    <name type="scientific">Kocuria coralli</name>
    <dbReference type="NCBI Taxonomy" id="1461025"/>
    <lineage>
        <taxon>Bacteria</taxon>
        <taxon>Bacillati</taxon>
        <taxon>Actinomycetota</taxon>
        <taxon>Actinomycetes</taxon>
        <taxon>Micrococcales</taxon>
        <taxon>Micrococcaceae</taxon>
        <taxon>Kocuria</taxon>
    </lineage>
</organism>
<evidence type="ECO:0000256" key="1">
    <source>
        <dbReference type="SAM" id="MobiDB-lite"/>
    </source>
</evidence>
<evidence type="ECO:0000256" key="2">
    <source>
        <dbReference type="SAM" id="Phobius"/>
    </source>
</evidence>
<dbReference type="EMBL" id="SZWF01000014">
    <property type="protein sequence ID" value="KAA9393750.1"/>
    <property type="molecule type" value="Genomic_DNA"/>
</dbReference>
<evidence type="ECO:0000313" key="3">
    <source>
        <dbReference type="EMBL" id="KAA9393750.1"/>
    </source>
</evidence>
<dbReference type="AlphaFoldDB" id="A0A5J5KWU7"/>
<keyword evidence="2" id="KW-0472">Membrane</keyword>
<accession>A0A5J5KWU7</accession>
<keyword evidence="2" id="KW-1133">Transmembrane helix</keyword>
<keyword evidence="2" id="KW-0812">Transmembrane</keyword>
<feature type="transmembrane region" description="Helical" evidence="2">
    <location>
        <begin position="46"/>
        <end position="66"/>
    </location>
</feature>
<gene>
    <name evidence="3" type="ORF">FCK90_09995</name>
</gene>